<evidence type="ECO:0000259" key="10">
    <source>
        <dbReference type="PROSITE" id="PS50905"/>
    </source>
</evidence>
<reference evidence="12" key="1">
    <citation type="journal article" date="2019" name="Int. J. Syst. Evol. Microbiol.">
        <title>The Global Catalogue of Microorganisms (GCM) 10K type strain sequencing project: providing services to taxonomists for standard genome sequencing and annotation.</title>
        <authorList>
            <consortium name="The Broad Institute Genomics Platform"/>
            <consortium name="The Broad Institute Genome Sequencing Center for Infectious Disease"/>
            <person name="Wu L."/>
            <person name="Ma J."/>
        </authorList>
    </citation>
    <scope>NUCLEOTIDE SEQUENCE [LARGE SCALE GENOMIC DNA]</scope>
    <source>
        <strain evidence="12">JCM 32226</strain>
    </source>
</reference>
<comment type="function">
    <text evidence="8">Iron-storage protein, whose ferroxidase center binds Fe(2+), oxidizes it using dioxygen to Fe(3+), and participates in the subsequent Fe(3+) oxide mineral core formation within the central cavity of the BFR protein shell.</text>
</comment>
<dbReference type="CDD" id="cd00907">
    <property type="entry name" value="Bacterioferritin"/>
    <property type="match status" value="1"/>
</dbReference>
<keyword evidence="4 9" id="KW-0349">Heme</keyword>
<proteinExistence type="inferred from homology"/>
<evidence type="ECO:0000256" key="4">
    <source>
        <dbReference type="ARBA" id="ARBA00022617"/>
    </source>
</evidence>
<keyword evidence="5 8" id="KW-0479">Metal-binding</keyword>
<evidence type="ECO:0000256" key="3">
    <source>
        <dbReference type="ARBA" id="ARBA00022434"/>
    </source>
</evidence>
<name>A0ABP8QIJ3_9GAMM</name>
<dbReference type="RefSeq" id="WP_345014811.1">
    <property type="nucleotide sequence ID" value="NZ_BAABFC010000029.1"/>
</dbReference>
<keyword evidence="6 8" id="KW-0408">Iron</keyword>
<comment type="cofactor">
    <cofactor evidence="1">
        <name>heme b</name>
        <dbReference type="ChEBI" id="CHEBI:60344"/>
    </cofactor>
</comment>
<evidence type="ECO:0000313" key="11">
    <source>
        <dbReference type="EMBL" id="GAA4504032.1"/>
    </source>
</evidence>
<dbReference type="PIRSF" id="PIRSF002560">
    <property type="entry name" value="Bacterioferritin"/>
    <property type="match status" value="1"/>
</dbReference>
<comment type="catalytic activity">
    <reaction evidence="7">
        <text>Fe(2+)(in) = Fe(2+)(out)</text>
        <dbReference type="Rhea" id="RHEA:28486"/>
        <dbReference type="ChEBI" id="CHEBI:29033"/>
    </reaction>
</comment>
<dbReference type="PRINTS" id="PR00601">
    <property type="entry name" value="BACFERRITIN"/>
</dbReference>
<dbReference type="EMBL" id="BAABFC010000029">
    <property type="protein sequence ID" value="GAA4504032.1"/>
    <property type="molecule type" value="Genomic_DNA"/>
</dbReference>
<dbReference type="NCBIfam" id="TIGR00754">
    <property type="entry name" value="bfr"/>
    <property type="match status" value="1"/>
</dbReference>
<dbReference type="EC" id="1.16.3.1" evidence="8"/>
<evidence type="ECO:0000256" key="7">
    <source>
        <dbReference type="ARBA" id="ARBA00036243"/>
    </source>
</evidence>
<keyword evidence="12" id="KW-1185">Reference proteome</keyword>
<dbReference type="PANTHER" id="PTHR30295">
    <property type="entry name" value="BACTERIOFERRITIN"/>
    <property type="match status" value="1"/>
</dbReference>
<gene>
    <name evidence="11" type="primary">bfr_1</name>
    <name evidence="11" type="ORF">GCM10023095_31210</name>
</gene>
<dbReference type="InterPro" id="IPR012347">
    <property type="entry name" value="Ferritin-like"/>
</dbReference>
<dbReference type="PANTHER" id="PTHR30295:SF0">
    <property type="entry name" value="BACTERIOFERRITIN"/>
    <property type="match status" value="1"/>
</dbReference>
<dbReference type="InterPro" id="IPR008331">
    <property type="entry name" value="Ferritin_DPS_dom"/>
</dbReference>
<dbReference type="InterPro" id="IPR009040">
    <property type="entry name" value="Ferritin-like_diiron"/>
</dbReference>
<protein>
    <recommendedName>
        <fullName evidence="8 9">Bacterioferritin</fullName>
        <ecNumber evidence="8">1.16.3.1</ecNumber>
    </recommendedName>
</protein>
<dbReference type="Gene3D" id="1.20.1260.10">
    <property type="match status" value="1"/>
</dbReference>
<dbReference type="PROSITE" id="PS00549">
    <property type="entry name" value="BACTERIOFERRITIN"/>
    <property type="match status" value="1"/>
</dbReference>
<accession>A0ABP8QIJ3</accession>
<keyword evidence="3 8" id="KW-0409">Iron storage</keyword>
<evidence type="ECO:0000313" key="12">
    <source>
        <dbReference type="Proteomes" id="UP001501321"/>
    </source>
</evidence>
<dbReference type="SUPFAM" id="SSF47240">
    <property type="entry name" value="Ferritin-like"/>
    <property type="match status" value="1"/>
</dbReference>
<evidence type="ECO:0000256" key="5">
    <source>
        <dbReference type="ARBA" id="ARBA00022723"/>
    </source>
</evidence>
<comment type="caution">
    <text evidence="11">The sequence shown here is derived from an EMBL/GenBank/DDBJ whole genome shotgun (WGS) entry which is preliminary data.</text>
</comment>
<dbReference type="InterPro" id="IPR009078">
    <property type="entry name" value="Ferritin-like_SF"/>
</dbReference>
<evidence type="ECO:0000256" key="2">
    <source>
        <dbReference type="ARBA" id="ARBA00008093"/>
    </source>
</evidence>
<evidence type="ECO:0000256" key="6">
    <source>
        <dbReference type="ARBA" id="ARBA00023004"/>
    </source>
</evidence>
<evidence type="ECO:0000256" key="9">
    <source>
        <dbReference type="RuleBase" id="RU000623"/>
    </source>
</evidence>
<evidence type="ECO:0000256" key="1">
    <source>
        <dbReference type="ARBA" id="ARBA00001970"/>
    </source>
</evidence>
<comment type="catalytic activity">
    <reaction evidence="8">
        <text>4 Fe(2+) + O2 + 4 H(+) = 4 Fe(3+) + 2 H2O</text>
        <dbReference type="Rhea" id="RHEA:11148"/>
        <dbReference type="ChEBI" id="CHEBI:15377"/>
        <dbReference type="ChEBI" id="CHEBI:15378"/>
        <dbReference type="ChEBI" id="CHEBI:15379"/>
        <dbReference type="ChEBI" id="CHEBI:29033"/>
        <dbReference type="ChEBI" id="CHEBI:29034"/>
        <dbReference type="EC" id="1.16.3.1"/>
    </reaction>
</comment>
<comment type="similarity">
    <text evidence="2 8 9">Belongs to the bacterioferritin family.</text>
</comment>
<organism evidence="11 12">
    <name type="scientific">Pseudaeromonas paramecii</name>
    <dbReference type="NCBI Taxonomy" id="2138166"/>
    <lineage>
        <taxon>Bacteria</taxon>
        <taxon>Pseudomonadati</taxon>
        <taxon>Pseudomonadota</taxon>
        <taxon>Gammaproteobacteria</taxon>
        <taxon>Aeromonadales</taxon>
        <taxon>Aeromonadaceae</taxon>
        <taxon>Pseudaeromonas</taxon>
    </lineage>
</organism>
<dbReference type="InterPro" id="IPR002024">
    <property type="entry name" value="Bacterioferritin"/>
</dbReference>
<dbReference type="Proteomes" id="UP001501321">
    <property type="component" value="Unassembled WGS sequence"/>
</dbReference>
<dbReference type="Pfam" id="PF00210">
    <property type="entry name" value="Ferritin"/>
    <property type="match status" value="1"/>
</dbReference>
<dbReference type="PROSITE" id="PS50905">
    <property type="entry name" value="FERRITIN_LIKE"/>
    <property type="match status" value="1"/>
</dbReference>
<sequence length="154" mass="17825">MQGDKQVIAMLNRVLTSELTSINQYFLHARMLKHQGLNQLNDKAYKKSIKDMKQADELIERVLFLEGFPNLQRLDHLRIGETPEEMLRCDTELQHATIGQLKEAIALCESSQDYVSRDLLAEQLEEEEEYLDWLETQANLIAQTGLANYLQSMI</sequence>
<evidence type="ECO:0000256" key="8">
    <source>
        <dbReference type="PIRNR" id="PIRNR002560"/>
    </source>
</evidence>
<feature type="domain" description="Ferritin-like diiron" evidence="10">
    <location>
        <begin position="1"/>
        <end position="145"/>
    </location>
</feature>